<dbReference type="PANTHER" id="PTHR40942">
    <property type="match status" value="1"/>
</dbReference>
<keyword evidence="4" id="KW-0249">Electron transport</keyword>
<gene>
    <name evidence="8" type="ORF">R5R33_15280</name>
</gene>
<dbReference type="AlphaFoldDB" id="A0AAU0N093"/>
<keyword evidence="1" id="KW-0813">Transport</keyword>
<feature type="domain" description="Cytochrome c" evidence="7">
    <location>
        <begin position="60"/>
        <end position="143"/>
    </location>
</feature>
<keyword evidence="5 6" id="KW-0408">Iron</keyword>
<evidence type="ECO:0000259" key="7">
    <source>
        <dbReference type="PROSITE" id="PS51007"/>
    </source>
</evidence>
<dbReference type="PRINTS" id="PR00607">
    <property type="entry name" value="CYTCHROMECIE"/>
</dbReference>
<evidence type="ECO:0000256" key="1">
    <source>
        <dbReference type="ARBA" id="ARBA00022448"/>
    </source>
</evidence>
<keyword evidence="3 6" id="KW-0479">Metal-binding</keyword>
<dbReference type="GO" id="GO:0020037">
    <property type="term" value="F:heme binding"/>
    <property type="evidence" value="ECO:0007669"/>
    <property type="project" value="InterPro"/>
</dbReference>
<dbReference type="GO" id="GO:0005506">
    <property type="term" value="F:iron ion binding"/>
    <property type="evidence" value="ECO:0007669"/>
    <property type="project" value="InterPro"/>
</dbReference>
<protein>
    <submittedName>
        <fullName evidence="8">C-type cytochrome</fullName>
    </submittedName>
</protein>
<evidence type="ECO:0000256" key="2">
    <source>
        <dbReference type="ARBA" id="ARBA00022617"/>
    </source>
</evidence>
<dbReference type="PROSITE" id="PS51257">
    <property type="entry name" value="PROKAR_LIPOPROTEIN"/>
    <property type="match status" value="1"/>
</dbReference>
<name>A0AAU0N093_9GAMM</name>
<keyword evidence="9" id="KW-1185">Reference proteome</keyword>
<sequence>MAVRLLSKHLLPRYVLLAGVSGALLAGCAEGKRQSATEPETPAHVAALQQVETQPVTELDQVHVSEQLLDTYRQTCASCHEQGVIGAPKTGDATAWSPRMAQGIDVLVAHARDGFKAMPPAGLCYSCSDEDFAQLIRYMSTEK</sequence>
<dbReference type="PROSITE" id="PS51007">
    <property type="entry name" value="CYTC"/>
    <property type="match status" value="1"/>
</dbReference>
<evidence type="ECO:0000313" key="8">
    <source>
        <dbReference type="EMBL" id="WOX05089.1"/>
    </source>
</evidence>
<dbReference type="EMBL" id="CP137555">
    <property type="protein sequence ID" value="WOX05089.1"/>
    <property type="molecule type" value="Genomic_DNA"/>
</dbReference>
<reference evidence="8 9" key="1">
    <citation type="submission" date="2023-10" db="EMBL/GenBank/DDBJ databases">
        <title>Description of Microbulbifer bruguierae sp. nov., isolated from the sediments of mangrove plant Bruguiera sexangula and comparative genomic analyses of the genus Microbulbifer.</title>
        <authorList>
            <person name="Long M."/>
        </authorList>
    </citation>
    <scope>NUCLEOTIDE SEQUENCE [LARGE SCALE GENOMIC DNA]</scope>
    <source>
        <strain evidence="8 9">SPO729</strain>
    </source>
</reference>
<dbReference type="KEGG" id="mpaf:R5R33_15280"/>
<dbReference type="InterPro" id="IPR036909">
    <property type="entry name" value="Cyt_c-like_dom_sf"/>
</dbReference>
<dbReference type="SUPFAM" id="SSF46626">
    <property type="entry name" value="Cytochrome c"/>
    <property type="match status" value="1"/>
</dbReference>
<keyword evidence="2 6" id="KW-0349">Heme</keyword>
<dbReference type="GO" id="GO:0009055">
    <property type="term" value="F:electron transfer activity"/>
    <property type="evidence" value="ECO:0007669"/>
    <property type="project" value="InterPro"/>
</dbReference>
<evidence type="ECO:0000256" key="6">
    <source>
        <dbReference type="PROSITE-ProRule" id="PRU00433"/>
    </source>
</evidence>
<dbReference type="PANTHER" id="PTHR40942:SF4">
    <property type="entry name" value="CYTOCHROME C5"/>
    <property type="match status" value="1"/>
</dbReference>
<proteinExistence type="predicted"/>
<dbReference type="InterPro" id="IPR002323">
    <property type="entry name" value="Cyt_CIE"/>
</dbReference>
<dbReference type="InterPro" id="IPR009056">
    <property type="entry name" value="Cyt_c-like_dom"/>
</dbReference>
<dbReference type="Gene3D" id="1.10.760.10">
    <property type="entry name" value="Cytochrome c-like domain"/>
    <property type="match status" value="1"/>
</dbReference>
<organism evidence="8 9">
    <name type="scientific">Microbulbifer pacificus</name>
    <dbReference type="NCBI Taxonomy" id="407164"/>
    <lineage>
        <taxon>Bacteria</taxon>
        <taxon>Pseudomonadati</taxon>
        <taxon>Pseudomonadota</taxon>
        <taxon>Gammaproteobacteria</taxon>
        <taxon>Cellvibrionales</taxon>
        <taxon>Microbulbiferaceae</taxon>
        <taxon>Microbulbifer</taxon>
    </lineage>
</organism>
<accession>A0AAU0N093</accession>
<evidence type="ECO:0000256" key="4">
    <source>
        <dbReference type="ARBA" id="ARBA00022982"/>
    </source>
</evidence>
<dbReference type="Proteomes" id="UP001302477">
    <property type="component" value="Chromosome"/>
</dbReference>
<evidence type="ECO:0000313" key="9">
    <source>
        <dbReference type="Proteomes" id="UP001302477"/>
    </source>
</evidence>
<dbReference type="RefSeq" id="WP_318953563.1">
    <property type="nucleotide sequence ID" value="NZ_CP137555.1"/>
</dbReference>
<dbReference type="Pfam" id="PF13442">
    <property type="entry name" value="Cytochrome_CBB3"/>
    <property type="match status" value="1"/>
</dbReference>
<evidence type="ECO:0000256" key="5">
    <source>
        <dbReference type="ARBA" id="ARBA00023004"/>
    </source>
</evidence>
<evidence type="ECO:0000256" key="3">
    <source>
        <dbReference type="ARBA" id="ARBA00022723"/>
    </source>
</evidence>